<organism evidence="1 2">
    <name type="scientific">Nitrospirillum iridis</name>
    <dbReference type="NCBI Taxonomy" id="765888"/>
    <lineage>
        <taxon>Bacteria</taxon>
        <taxon>Pseudomonadati</taxon>
        <taxon>Pseudomonadota</taxon>
        <taxon>Alphaproteobacteria</taxon>
        <taxon>Rhodospirillales</taxon>
        <taxon>Azospirillaceae</taxon>
        <taxon>Nitrospirillum</taxon>
    </lineage>
</organism>
<dbReference type="EMBL" id="JACIIZ010000010">
    <property type="protein sequence ID" value="MBB6253037.1"/>
    <property type="molecule type" value="Genomic_DNA"/>
</dbReference>
<dbReference type="RefSeq" id="WP_184803053.1">
    <property type="nucleotide sequence ID" value="NZ_JACIIZ010000010.1"/>
</dbReference>
<sequence length="120" mass="13301">MLDFTKPVQTRDGREVVILSTEAPGICPIVGYLKGEMTLRRWCRGGSYVVDAYAEHPMDLIQVPQPFKVIRYINVYSVTSPCVSVVSSHATRQIADDRAGADRIACVRVEVDAVEGRFDA</sequence>
<protein>
    <submittedName>
        <fullName evidence="1">Uncharacterized protein</fullName>
    </submittedName>
</protein>
<dbReference type="AlphaFoldDB" id="A0A7X0B0E6"/>
<reference evidence="1 2" key="1">
    <citation type="submission" date="2020-08" db="EMBL/GenBank/DDBJ databases">
        <title>Genomic Encyclopedia of Type Strains, Phase IV (KMG-IV): sequencing the most valuable type-strain genomes for metagenomic binning, comparative biology and taxonomic classification.</title>
        <authorList>
            <person name="Goeker M."/>
        </authorList>
    </citation>
    <scope>NUCLEOTIDE SEQUENCE [LARGE SCALE GENOMIC DNA]</scope>
    <source>
        <strain evidence="1 2">DSM 22198</strain>
    </source>
</reference>
<proteinExistence type="predicted"/>
<name>A0A7X0B0E6_9PROT</name>
<evidence type="ECO:0000313" key="2">
    <source>
        <dbReference type="Proteomes" id="UP000539175"/>
    </source>
</evidence>
<accession>A0A7X0B0E6</accession>
<gene>
    <name evidence="1" type="ORF">FHS74_003606</name>
</gene>
<comment type="caution">
    <text evidence="1">The sequence shown here is derived from an EMBL/GenBank/DDBJ whole genome shotgun (WGS) entry which is preliminary data.</text>
</comment>
<dbReference type="Proteomes" id="UP000539175">
    <property type="component" value="Unassembled WGS sequence"/>
</dbReference>
<keyword evidence="2" id="KW-1185">Reference proteome</keyword>
<evidence type="ECO:0000313" key="1">
    <source>
        <dbReference type="EMBL" id="MBB6253037.1"/>
    </source>
</evidence>